<gene>
    <name evidence="3" type="ORF">V5O48_012521</name>
</gene>
<comment type="caution">
    <text evidence="3">The sequence shown here is derived from an EMBL/GenBank/DDBJ whole genome shotgun (WGS) entry which is preliminary data.</text>
</comment>
<evidence type="ECO:0000313" key="3">
    <source>
        <dbReference type="EMBL" id="KAL0569443.1"/>
    </source>
</evidence>
<keyword evidence="4" id="KW-1185">Reference proteome</keyword>
<feature type="region of interest" description="Disordered" evidence="1">
    <location>
        <begin position="53"/>
        <end position="89"/>
    </location>
</feature>
<keyword evidence="2" id="KW-0472">Membrane</keyword>
<organism evidence="3 4">
    <name type="scientific">Marasmius crinis-equi</name>
    <dbReference type="NCBI Taxonomy" id="585013"/>
    <lineage>
        <taxon>Eukaryota</taxon>
        <taxon>Fungi</taxon>
        <taxon>Dikarya</taxon>
        <taxon>Basidiomycota</taxon>
        <taxon>Agaricomycotina</taxon>
        <taxon>Agaricomycetes</taxon>
        <taxon>Agaricomycetidae</taxon>
        <taxon>Agaricales</taxon>
        <taxon>Marasmiineae</taxon>
        <taxon>Marasmiaceae</taxon>
        <taxon>Marasmius</taxon>
    </lineage>
</organism>
<feature type="transmembrane region" description="Helical" evidence="2">
    <location>
        <begin position="20"/>
        <end position="43"/>
    </location>
</feature>
<accession>A0ABR3F2U8</accession>
<sequence length="153" mass="16617">MPSPSAETAASRSSEKPIGAIIGGVLGGVAVVIAIAVVLVILLRRRRRKRRHNISISALFDPPSEPPEEPPKPILPHHIPAGTSNEKKGPVMLQWNDISPRAAEGQPQIRYQTDASDTLALAEMRAQFELMAQRMARMEAELGPPDYASRIAD</sequence>
<dbReference type="Proteomes" id="UP001465976">
    <property type="component" value="Unassembled WGS sequence"/>
</dbReference>
<reference evidence="3 4" key="1">
    <citation type="submission" date="2024-02" db="EMBL/GenBank/DDBJ databases">
        <title>A draft genome for the cacao thread blight pathogen Marasmius crinis-equi.</title>
        <authorList>
            <person name="Cohen S.P."/>
            <person name="Baruah I.K."/>
            <person name="Amoako-Attah I."/>
            <person name="Bukari Y."/>
            <person name="Meinhardt L.W."/>
            <person name="Bailey B.A."/>
        </authorList>
    </citation>
    <scope>NUCLEOTIDE SEQUENCE [LARGE SCALE GENOMIC DNA]</scope>
    <source>
        <strain evidence="3 4">GH-76</strain>
    </source>
</reference>
<evidence type="ECO:0000256" key="2">
    <source>
        <dbReference type="SAM" id="Phobius"/>
    </source>
</evidence>
<protein>
    <submittedName>
        <fullName evidence="3">Uncharacterized protein</fullName>
    </submittedName>
</protein>
<keyword evidence="2" id="KW-1133">Transmembrane helix</keyword>
<evidence type="ECO:0000256" key="1">
    <source>
        <dbReference type="SAM" id="MobiDB-lite"/>
    </source>
</evidence>
<keyword evidence="2" id="KW-0812">Transmembrane</keyword>
<dbReference type="EMBL" id="JBAHYK010001119">
    <property type="protein sequence ID" value="KAL0569443.1"/>
    <property type="molecule type" value="Genomic_DNA"/>
</dbReference>
<evidence type="ECO:0000313" key="4">
    <source>
        <dbReference type="Proteomes" id="UP001465976"/>
    </source>
</evidence>
<name>A0ABR3F2U8_9AGAR</name>
<proteinExistence type="predicted"/>